<evidence type="ECO:0000313" key="4">
    <source>
        <dbReference type="EMBL" id="MCR2835183.1"/>
    </source>
</evidence>
<dbReference type="SUPFAM" id="SSF53686">
    <property type="entry name" value="Tryptophan synthase beta subunit-like PLP-dependent enzymes"/>
    <property type="match status" value="1"/>
</dbReference>
<proteinExistence type="predicted"/>
<keyword evidence="2" id="KW-0663">Pyridoxal phosphate</keyword>
<evidence type="ECO:0000256" key="2">
    <source>
        <dbReference type="ARBA" id="ARBA00022898"/>
    </source>
</evidence>
<reference evidence="4 5" key="1">
    <citation type="submission" date="2022-08" db="EMBL/GenBank/DDBJ databases">
        <title>Polyphasic taxonomy analysis of Qipengyuania sp.RS5-5.</title>
        <authorList>
            <person name="Xamxidin M."/>
            <person name="Wu M."/>
        </authorList>
    </citation>
    <scope>NUCLEOTIDE SEQUENCE [LARGE SCALE GENOMIC DNA]</scope>
    <source>
        <strain evidence="4 5">RS5-5</strain>
    </source>
</reference>
<dbReference type="InterPro" id="IPR036052">
    <property type="entry name" value="TrpB-like_PALP_sf"/>
</dbReference>
<dbReference type="InterPro" id="IPR001926">
    <property type="entry name" value="TrpB-like_PALP"/>
</dbReference>
<comment type="cofactor">
    <cofactor evidence="1">
        <name>pyridoxal 5'-phosphate</name>
        <dbReference type="ChEBI" id="CHEBI:597326"/>
    </cofactor>
</comment>
<protein>
    <submittedName>
        <fullName evidence="4">PLP-dependent cysteine synthase family protein</fullName>
    </submittedName>
</protein>
<dbReference type="RefSeq" id="WP_257597075.1">
    <property type="nucleotide sequence ID" value="NZ_JANKHH010000008.1"/>
</dbReference>
<dbReference type="EMBL" id="JANKHH010000008">
    <property type="protein sequence ID" value="MCR2835183.1"/>
    <property type="molecule type" value="Genomic_DNA"/>
</dbReference>
<gene>
    <name evidence="4" type="ORF">NSO95_14635</name>
</gene>
<organism evidence="4 5">
    <name type="scientific">Parerythrobacter lacustris</name>
    <dbReference type="NCBI Taxonomy" id="2969984"/>
    <lineage>
        <taxon>Bacteria</taxon>
        <taxon>Pseudomonadati</taxon>
        <taxon>Pseudomonadota</taxon>
        <taxon>Alphaproteobacteria</taxon>
        <taxon>Sphingomonadales</taxon>
        <taxon>Erythrobacteraceae</taxon>
        <taxon>Parerythrobacter</taxon>
    </lineage>
</organism>
<dbReference type="PANTHER" id="PTHR10314">
    <property type="entry name" value="CYSTATHIONINE BETA-SYNTHASE"/>
    <property type="match status" value="1"/>
</dbReference>
<evidence type="ECO:0000259" key="3">
    <source>
        <dbReference type="Pfam" id="PF00291"/>
    </source>
</evidence>
<sequence length="344" mass="36311">MSPPLRPSPPPAPSCAFARIEAAVGNTPLAHISLTWLGLPVEIFAKAEMYNLSGSIKDRMALGILRSAYASGALRPGQPIAEATSGNAGIALAAIGGALGHPVVIYMPDWMSMERRQLIASYGAEVRLVSREQGGFLGSIAAAERLGAETGHFLPRQFCNEDNCRAHADGTLPELWAQMERLGARPDAFVAGVGTGGTVMGAAHFLRAMDPRIPVHPVEPASSPTLSTGHKVGHHRMQGISDEFIPEIVRLEELSEIIAVDDGDAILMAQRLGRELGLGVGISSGGNVLAAVKAAALLGNGARVATVLADSHMKYLSTDLMRDEPVKPGYLTPDIAFEQLAIRH</sequence>
<name>A0ABT1XU23_9SPHN</name>
<keyword evidence="5" id="KW-1185">Reference proteome</keyword>
<feature type="domain" description="Tryptophan synthase beta chain-like PALP" evidence="3">
    <location>
        <begin position="21"/>
        <end position="310"/>
    </location>
</feature>
<dbReference type="CDD" id="cd01561">
    <property type="entry name" value="CBS_like"/>
    <property type="match status" value="1"/>
</dbReference>
<comment type="caution">
    <text evidence="4">The sequence shown here is derived from an EMBL/GenBank/DDBJ whole genome shotgun (WGS) entry which is preliminary data.</text>
</comment>
<dbReference type="Pfam" id="PF00291">
    <property type="entry name" value="PALP"/>
    <property type="match status" value="1"/>
</dbReference>
<dbReference type="Gene3D" id="3.40.50.1100">
    <property type="match status" value="2"/>
</dbReference>
<evidence type="ECO:0000256" key="1">
    <source>
        <dbReference type="ARBA" id="ARBA00001933"/>
    </source>
</evidence>
<accession>A0ABT1XU23</accession>
<dbReference type="InterPro" id="IPR050214">
    <property type="entry name" value="Cys_Synth/Cystath_Beta-Synth"/>
</dbReference>
<evidence type="ECO:0000313" key="5">
    <source>
        <dbReference type="Proteomes" id="UP001206067"/>
    </source>
</evidence>
<dbReference type="Proteomes" id="UP001206067">
    <property type="component" value="Unassembled WGS sequence"/>
</dbReference>